<dbReference type="AlphaFoldDB" id="A0A183T2A9"/>
<keyword evidence="3" id="KW-1185">Reference proteome</keyword>
<feature type="transmembrane region" description="Helical" evidence="1">
    <location>
        <begin position="89"/>
        <end position="106"/>
    </location>
</feature>
<name>A0A183T2A9_SCHSO</name>
<organism evidence="4">
    <name type="scientific">Schistocephalus solidus</name>
    <name type="common">Tapeworm</name>
    <dbReference type="NCBI Taxonomy" id="70667"/>
    <lineage>
        <taxon>Eukaryota</taxon>
        <taxon>Metazoa</taxon>
        <taxon>Spiralia</taxon>
        <taxon>Lophotrochozoa</taxon>
        <taxon>Platyhelminthes</taxon>
        <taxon>Cestoda</taxon>
        <taxon>Eucestoda</taxon>
        <taxon>Diphyllobothriidea</taxon>
        <taxon>Diphyllobothriidae</taxon>
        <taxon>Schistocephalus</taxon>
    </lineage>
</organism>
<evidence type="ECO:0000313" key="3">
    <source>
        <dbReference type="Proteomes" id="UP000275846"/>
    </source>
</evidence>
<keyword evidence="1" id="KW-1133">Transmembrane helix</keyword>
<dbReference type="EMBL" id="UYSU01035979">
    <property type="protein sequence ID" value="VDL96992.1"/>
    <property type="molecule type" value="Genomic_DNA"/>
</dbReference>
<evidence type="ECO:0000256" key="1">
    <source>
        <dbReference type="SAM" id="Phobius"/>
    </source>
</evidence>
<dbReference type="Proteomes" id="UP000275846">
    <property type="component" value="Unassembled WGS sequence"/>
</dbReference>
<sequence>MEVLDRTGILAIHAMLRLVQLRWSGHLEKMDDDVTTGARRQGGQKRCKSRISLTKKTPDFIQGTALTAGVTPPTTSCTCFEAMQSTGRILTGFLLTVVLVVCGAAVPHAELNCQISESEALRLPKATLFVGIVDAVSAATTAGATVFVDVRVLEVFENRLGLTSAIRGHQISGILASGICAKNLRVGKQYLWVVTVRQVRNKLEMVLRTVGKTLPQTETYGRGNEIKGE</sequence>
<feature type="transmembrane region" description="Helical" evidence="1">
    <location>
        <begin position="126"/>
        <end position="150"/>
    </location>
</feature>
<evidence type="ECO:0000313" key="2">
    <source>
        <dbReference type="EMBL" id="VDL96992.1"/>
    </source>
</evidence>
<protein>
    <submittedName>
        <fullName evidence="4">Dirigent protein</fullName>
    </submittedName>
</protein>
<keyword evidence="1" id="KW-0472">Membrane</keyword>
<dbReference type="WBParaSite" id="SSLN_0001101801-mRNA-1">
    <property type="protein sequence ID" value="SSLN_0001101801-mRNA-1"/>
    <property type="gene ID" value="SSLN_0001101801"/>
</dbReference>
<proteinExistence type="predicted"/>
<accession>A0A183T2A9</accession>
<gene>
    <name evidence="2" type="ORF">SSLN_LOCUS10607</name>
</gene>
<reference evidence="4" key="1">
    <citation type="submission" date="2016-06" db="UniProtKB">
        <authorList>
            <consortium name="WormBaseParasite"/>
        </authorList>
    </citation>
    <scope>IDENTIFICATION</scope>
</reference>
<dbReference type="OrthoDB" id="425681at2759"/>
<reference evidence="2 3" key="2">
    <citation type="submission" date="2018-11" db="EMBL/GenBank/DDBJ databases">
        <authorList>
            <consortium name="Pathogen Informatics"/>
        </authorList>
    </citation>
    <scope>NUCLEOTIDE SEQUENCE [LARGE SCALE GENOMIC DNA]</scope>
    <source>
        <strain evidence="2 3">NST_G2</strain>
    </source>
</reference>
<keyword evidence="1" id="KW-0812">Transmembrane</keyword>
<evidence type="ECO:0000313" key="4">
    <source>
        <dbReference type="WBParaSite" id="SSLN_0001101801-mRNA-1"/>
    </source>
</evidence>